<dbReference type="AlphaFoldDB" id="A0A2M8R3I7"/>
<evidence type="ECO:0000256" key="1">
    <source>
        <dbReference type="SAM" id="MobiDB-lite"/>
    </source>
</evidence>
<gene>
    <name evidence="2" type="ORF">CVM73_25950</name>
</gene>
<organism evidence="2 3">
    <name type="scientific">Bradyrhizobium forestalis</name>
    <dbReference type="NCBI Taxonomy" id="1419263"/>
    <lineage>
        <taxon>Bacteria</taxon>
        <taxon>Pseudomonadati</taxon>
        <taxon>Pseudomonadota</taxon>
        <taxon>Alphaproteobacteria</taxon>
        <taxon>Hyphomicrobiales</taxon>
        <taxon>Nitrobacteraceae</taxon>
        <taxon>Bradyrhizobium</taxon>
    </lineage>
</organism>
<keyword evidence="3" id="KW-1185">Reference proteome</keyword>
<dbReference type="EMBL" id="PGVG01000025">
    <property type="protein sequence ID" value="PJG52386.1"/>
    <property type="molecule type" value="Genomic_DNA"/>
</dbReference>
<accession>A0A2M8R3I7</accession>
<protein>
    <submittedName>
        <fullName evidence="2">Uncharacterized protein</fullName>
    </submittedName>
</protein>
<name>A0A2M8R3I7_9BRAD</name>
<comment type="caution">
    <text evidence="2">The sequence shown here is derived from an EMBL/GenBank/DDBJ whole genome shotgun (WGS) entry which is preliminary data.</text>
</comment>
<proteinExistence type="predicted"/>
<feature type="compositionally biased region" description="Low complexity" evidence="1">
    <location>
        <begin position="114"/>
        <end position="123"/>
    </location>
</feature>
<feature type="region of interest" description="Disordered" evidence="1">
    <location>
        <begin position="26"/>
        <end position="47"/>
    </location>
</feature>
<sequence>MALYLGSEVGDWKGAGSCHHILRCRPGQASGASADPGPNRRETCSASWQPRVFAKPRPVARGPGSALTLVRDDSVVWSDSNASHAPIPTSPRQSTRPECPSAHAGGFRPRRTRPIAGRRSLHP</sequence>
<feature type="region of interest" description="Disordered" evidence="1">
    <location>
        <begin position="79"/>
        <end position="123"/>
    </location>
</feature>
<evidence type="ECO:0000313" key="3">
    <source>
        <dbReference type="Proteomes" id="UP000231194"/>
    </source>
</evidence>
<reference evidence="2 3" key="1">
    <citation type="submission" date="2017-11" db="EMBL/GenBank/DDBJ databases">
        <title>Bradyrhizobium forestalis sp. nov., an efficient nitrogen-fixing bacterium isolated from nodules of forest legume species in the Amazon.</title>
        <authorList>
            <person name="Costa E.M."/>
            <person name="Guimaraes A."/>
            <person name="Carvalho T.S."/>
            <person name="Rodrigues T.L."/>
            <person name="Ribeiro P.R.A."/>
            <person name="Lebbe L."/>
            <person name="Willems A."/>
            <person name="Moreira F.M.S."/>
        </authorList>
    </citation>
    <scope>NUCLEOTIDE SEQUENCE [LARGE SCALE GENOMIC DNA]</scope>
    <source>
        <strain evidence="2 3">INPA54B</strain>
    </source>
</reference>
<dbReference type="Proteomes" id="UP000231194">
    <property type="component" value="Unassembled WGS sequence"/>
</dbReference>
<evidence type="ECO:0000313" key="2">
    <source>
        <dbReference type="EMBL" id="PJG52386.1"/>
    </source>
</evidence>